<keyword evidence="5 7" id="KW-1133">Transmembrane helix</keyword>
<gene>
    <name evidence="9" type="ORF">J2S02_001945</name>
</gene>
<keyword evidence="3" id="KW-1003">Cell membrane</keyword>
<keyword evidence="2" id="KW-0813">Transport</keyword>
<dbReference type="RefSeq" id="WP_095299489.1">
    <property type="nucleotide sequence ID" value="NZ_CADEPK010000006.1"/>
</dbReference>
<name>A0ABT9Z025_9BACI</name>
<feature type="transmembrane region" description="Helical" evidence="7">
    <location>
        <begin position="311"/>
        <end position="332"/>
    </location>
</feature>
<comment type="caution">
    <text evidence="9">The sequence shown here is derived from an EMBL/GenBank/DDBJ whole genome shotgun (WGS) entry which is preliminary data.</text>
</comment>
<proteinExistence type="predicted"/>
<feature type="transmembrane region" description="Helical" evidence="7">
    <location>
        <begin position="143"/>
        <end position="165"/>
    </location>
</feature>
<keyword evidence="6 7" id="KW-0472">Membrane</keyword>
<dbReference type="EMBL" id="JAUSTZ010000003">
    <property type="protein sequence ID" value="MDQ0225601.1"/>
    <property type="molecule type" value="Genomic_DNA"/>
</dbReference>
<dbReference type="PANTHER" id="PTHR23517:SF10">
    <property type="entry name" value="MAJOR FACILITATOR SUPERFAMILY (MFS) PROFILE DOMAIN-CONTAINING PROTEIN"/>
    <property type="match status" value="1"/>
</dbReference>
<dbReference type="PANTHER" id="PTHR23517">
    <property type="entry name" value="RESISTANCE PROTEIN MDTM, PUTATIVE-RELATED-RELATED"/>
    <property type="match status" value="1"/>
</dbReference>
<evidence type="ECO:0000256" key="5">
    <source>
        <dbReference type="ARBA" id="ARBA00022989"/>
    </source>
</evidence>
<feature type="transmembrane region" description="Helical" evidence="7">
    <location>
        <begin position="370"/>
        <end position="396"/>
    </location>
</feature>
<dbReference type="InterPro" id="IPR036259">
    <property type="entry name" value="MFS_trans_sf"/>
</dbReference>
<evidence type="ECO:0000256" key="4">
    <source>
        <dbReference type="ARBA" id="ARBA00022692"/>
    </source>
</evidence>
<dbReference type="InterPro" id="IPR050171">
    <property type="entry name" value="MFS_Transporters"/>
</dbReference>
<keyword evidence="10" id="KW-1185">Reference proteome</keyword>
<protein>
    <submittedName>
        <fullName evidence="9">MFS family permease</fullName>
    </submittedName>
</protein>
<feature type="domain" description="Major facilitator superfamily (MFS) profile" evidence="8">
    <location>
        <begin position="16"/>
        <end position="399"/>
    </location>
</feature>
<feature type="transmembrane region" description="Helical" evidence="7">
    <location>
        <begin position="83"/>
        <end position="101"/>
    </location>
</feature>
<dbReference type="InterPro" id="IPR020846">
    <property type="entry name" value="MFS_dom"/>
</dbReference>
<evidence type="ECO:0000256" key="1">
    <source>
        <dbReference type="ARBA" id="ARBA00004651"/>
    </source>
</evidence>
<dbReference type="Pfam" id="PF07690">
    <property type="entry name" value="MFS_1"/>
    <property type="match status" value="1"/>
</dbReference>
<organism evidence="9 10">
    <name type="scientific">Metabacillus niabensis</name>
    <dbReference type="NCBI Taxonomy" id="324854"/>
    <lineage>
        <taxon>Bacteria</taxon>
        <taxon>Bacillati</taxon>
        <taxon>Bacillota</taxon>
        <taxon>Bacilli</taxon>
        <taxon>Bacillales</taxon>
        <taxon>Bacillaceae</taxon>
        <taxon>Metabacillus</taxon>
    </lineage>
</organism>
<feature type="transmembrane region" description="Helical" evidence="7">
    <location>
        <begin position="344"/>
        <end position="364"/>
    </location>
</feature>
<dbReference type="InterPro" id="IPR011701">
    <property type="entry name" value="MFS"/>
</dbReference>
<keyword evidence="4 7" id="KW-0812">Transmembrane</keyword>
<dbReference type="Gene3D" id="1.20.1250.20">
    <property type="entry name" value="MFS general substrate transporter like domains"/>
    <property type="match status" value="1"/>
</dbReference>
<feature type="transmembrane region" description="Helical" evidence="7">
    <location>
        <begin position="288"/>
        <end position="305"/>
    </location>
</feature>
<feature type="transmembrane region" description="Helical" evidence="7">
    <location>
        <begin position="107"/>
        <end position="131"/>
    </location>
</feature>
<feature type="transmembrane region" description="Helical" evidence="7">
    <location>
        <begin position="219"/>
        <end position="237"/>
    </location>
</feature>
<evidence type="ECO:0000313" key="9">
    <source>
        <dbReference type="EMBL" id="MDQ0225601.1"/>
    </source>
</evidence>
<evidence type="ECO:0000256" key="6">
    <source>
        <dbReference type="ARBA" id="ARBA00023136"/>
    </source>
</evidence>
<evidence type="ECO:0000313" key="10">
    <source>
        <dbReference type="Proteomes" id="UP001232245"/>
    </source>
</evidence>
<feature type="transmembrane region" description="Helical" evidence="7">
    <location>
        <begin position="257"/>
        <end position="276"/>
    </location>
</feature>
<dbReference type="SUPFAM" id="SSF103473">
    <property type="entry name" value="MFS general substrate transporter"/>
    <property type="match status" value="1"/>
</dbReference>
<comment type="subcellular location">
    <subcellularLocation>
        <location evidence="1">Cell membrane</location>
        <topology evidence="1">Multi-pass membrane protein</topology>
    </subcellularLocation>
</comment>
<reference evidence="9 10" key="1">
    <citation type="submission" date="2023-07" db="EMBL/GenBank/DDBJ databases">
        <title>Genomic Encyclopedia of Type Strains, Phase IV (KMG-IV): sequencing the most valuable type-strain genomes for metagenomic binning, comparative biology and taxonomic classification.</title>
        <authorList>
            <person name="Goeker M."/>
        </authorList>
    </citation>
    <scope>NUCLEOTIDE SEQUENCE [LARGE SCALE GENOMIC DNA]</scope>
    <source>
        <strain evidence="9 10">DSM 17723</strain>
    </source>
</reference>
<evidence type="ECO:0000256" key="2">
    <source>
        <dbReference type="ARBA" id="ARBA00022448"/>
    </source>
</evidence>
<evidence type="ECO:0000259" key="8">
    <source>
        <dbReference type="PROSITE" id="PS50850"/>
    </source>
</evidence>
<evidence type="ECO:0000256" key="7">
    <source>
        <dbReference type="SAM" id="Phobius"/>
    </source>
</evidence>
<sequence length="414" mass="46213">MNILNKMNMFKAYPKDALVFILASFINSSGKALMWPLITLYVSSELGKSYGEAGMVILLQSLFGIFGEIIGGILYYRLGPRKLIVGSTLASGIAILSIVFIENWYLYIVMMCALGMMNGITMPGVHSYIGFRWKEFRKRLFNIVYVCNNLGLAFGAAAGGLLAAISFQLTYVVTGVITIIFACFLFTFMKSEAEETKQVNTGKILRHDAPITLLKDYKVYLFLSIGASFYWITFNFWGTGVGPYLVEQGYEISLYSFLWTINGIVILAGQPILIFLKRTIAKSINAQLITAAIFCTIGYTFLLLFHDHYNFFLLGMIVCTLGEMLILPAIPLYFSETTGSDAPFYLGVSGGFANIGRMFGPLIIGNLYDFFGIVSVLVCISGVSILTIIFFSLHAINYKSRTLSRNERKYLEMY</sequence>
<evidence type="ECO:0000256" key="3">
    <source>
        <dbReference type="ARBA" id="ARBA00022475"/>
    </source>
</evidence>
<feature type="transmembrane region" description="Helical" evidence="7">
    <location>
        <begin position="54"/>
        <end position="76"/>
    </location>
</feature>
<dbReference type="PROSITE" id="PS50850">
    <property type="entry name" value="MFS"/>
    <property type="match status" value="1"/>
</dbReference>
<accession>A0ABT9Z025</accession>
<dbReference type="Proteomes" id="UP001232245">
    <property type="component" value="Unassembled WGS sequence"/>
</dbReference>
<feature type="transmembrane region" description="Helical" evidence="7">
    <location>
        <begin position="171"/>
        <end position="189"/>
    </location>
</feature>